<dbReference type="EMBL" id="PGFH01000001">
    <property type="protein sequence ID" value="PJJ81467.1"/>
    <property type="molecule type" value="Genomic_DNA"/>
</dbReference>
<dbReference type="AlphaFoldDB" id="A0A2M9D6W7"/>
<keyword evidence="2" id="KW-0540">Nuclease</keyword>
<dbReference type="InterPro" id="IPR003615">
    <property type="entry name" value="HNH_nuc"/>
</dbReference>
<proteinExistence type="predicted"/>
<dbReference type="Pfam" id="PF13391">
    <property type="entry name" value="HNH_2"/>
    <property type="match status" value="1"/>
</dbReference>
<dbReference type="GO" id="GO:0004519">
    <property type="term" value="F:endonuclease activity"/>
    <property type="evidence" value="ECO:0007669"/>
    <property type="project" value="UniProtKB-KW"/>
</dbReference>
<gene>
    <name evidence="2" type="ORF">CLV85_0644</name>
</gene>
<evidence type="ECO:0000313" key="3">
    <source>
        <dbReference type="Proteomes" id="UP000231742"/>
    </source>
</evidence>
<organism evidence="2 3">
    <name type="scientific">Salinibacterium amurskyense</name>
    <dbReference type="NCBI Taxonomy" id="205941"/>
    <lineage>
        <taxon>Bacteria</taxon>
        <taxon>Bacillati</taxon>
        <taxon>Actinomycetota</taxon>
        <taxon>Actinomycetes</taxon>
        <taxon>Micrococcales</taxon>
        <taxon>Microbacteriaceae</taxon>
        <taxon>Salinibacterium</taxon>
    </lineage>
</organism>
<keyword evidence="2" id="KW-0255">Endonuclease</keyword>
<comment type="caution">
    <text evidence="2">The sequence shown here is derived from an EMBL/GenBank/DDBJ whole genome shotgun (WGS) entry which is preliminary data.</text>
</comment>
<keyword evidence="3" id="KW-1185">Reference proteome</keyword>
<accession>A0A2M9D6W7</accession>
<protein>
    <submittedName>
        <fullName evidence="2">HNH endonuclease</fullName>
    </submittedName>
</protein>
<dbReference type="Proteomes" id="UP000231742">
    <property type="component" value="Unassembled WGS sequence"/>
</dbReference>
<dbReference type="RefSeq" id="WP_229820351.1">
    <property type="nucleotide sequence ID" value="NZ_BMZU01000001.1"/>
</dbReference>
<name>A0A2M9D6W7_9MICO</name>
<sequence length="397" mass="44108">MTTNVPSLEEFTLSFHKMPSGGRGEYEVVGKQNGHGAADLDSLVFVLRTSFGDLNTHLHLSSQGGKRRLRSEDSSVHPQIQRQIASLLMLPTSTRSEASVSSALPILLAKRYIMDIEFTLLNTDGALAVIEPTVVVARSGDINDELAKTRLDYQKRASDLALLYTRAAFLPAPLNELVTQHFSTLYGAEHISLDVETKVKEILAALSYSDYEYLPGSDPLPLLKRLAGISATELVIPSPVETPSDDTEIRLRSEHIYRSRRIRSAAATAFKREVQRNYDFRCAFCGLRAPQFLRGQSPGVDAAHILPYGDFELDIATNGIMLCKQHHWAFDSHVLLLSFDDGNYYVTLNDTADKAFSNDAETLAILRRATGLIDESRLPRKALRPNPLFIEKLYATS</sequence>
<feature type="domain" description="HNH nuclease" evidence="1">
    <location>
        <begin position="282"/>
        <end position="335"/>
    </location>
</feature>
<evidence type="ECO:0000313" key="2">
    <source>
        <dbReference type="EMBL" id="PJJ81467.1"/>
    </source>
</evidence>
<keyword evidence="2" id="KW-0378">Hydrolase</keyword>
<evidence type="ECO:0000259" key="1">
    <source>
        <dbReference type="Pfam" id="PF13391"/>
    </source>
</evidence>
<reference evidence="2 3" key="1">
    <citation type="submission" date="2017-11" db="EMBL/GenBank/DDBJ databases">
        <title>Genomic Encyclopedia of Archaeal and Bacterial Type Strains, Phase II (KMG-II): From Individual Species to Whole Genera.</title>
        <authorList>
            <person name="Goeker M."/>
        </authorList>
    </citation>
    <scope>NUCLEOTIDE SEQUENCE [LARGE SCALE GENOMIC DNA]</scope>
    <source>
        <strain evidence="2 3">DSM 16400</strain>
    </source>
</reference>